<dbReference type="Proteomes" id="UP000649617">
    <property type="component" value="Unassembled WGS sequence"/>
</dbReference>
<name>A0A812TJS6_SYMPI</name>
<keyword evidence="2" id="KW-1185">Reference proteome</keyword>
<protein>
    <submittedName>
        <fullName evidence="1">Uncharacterized protein</fullName>
    </submittedName>
</protein>
<feature type="non-terminal residue" evidence="1">
    <location>
        <position position="194"/>
    </location>
</feature>
<accession>A0A812TJS6</accession>
<dbReference type="EMBL" id="CAJNIZ010031335">
    <property type="protein sequence ID" value="CAE7529904.1"/>
    <property type="molecule type" value="Genomic_DNA"/>
</dbReference>
<dbReference type="AlphaFoldDB" id="A0A812TJS6"/>
<evidence type="ECO:0000313" key="2">
    <source>
        <dbReference type="Proteomes" id="UP000649617"/>
    </source>
</evidence>
<gene>
    <name evidence="1" type="ORF">SPIL2461_LOCUS13954</name>
</gene>
<sequence length="194" mass="21838">MSRLALARERTHRSWFRRRAGAGVSLAQIQELLDNQTKRLQASQRADMAEAVSKAMAESEKKTHDAPQEIRTDLKRESGRRVDEVKAIQKEQQQMQTAQDDVFSDDGAPRKPAVIFGGWKTTVSRTKLLKELGEVIDKSTAREWLDELPWTPGPRKGIALASFVERQSEGPDDVKHRMQEVVNLINRPGLSAPG</sequence>
<dbReference type="OrthoDB" id="447138at2759"/>
<evidence type="ECO:0000313" key="1">
    <source>
        <dbReference type="EMBL" id="CAE7529904.1"/>
    </source>
</evidence>
<comment type="caution">
    <text evidence="1">The sequence shown here is derived from an EMBL/GenBank/DDBJ whole genome shotgun (WGS) entry which is preliminary data.</text>
</comment>
<organism evidence="1 2">
    <name type="scientific">Symbiodinium pilosum</name>
    <name type="common">Dinoflagellate</name>
    <dbReference type="NCBI Taxonomy" id="2952"/>
    <lineage>
        <taxon>Eukaryota</taxon>
        <taxon>Sar</taxon>
        <taxon>Alveolata</taxon>
        <taxon>Dinophyceae</taxon>
        <taxon>Suessiales</taxon>
        <taxon>Symbiodiniaceae</taxon>
        <taxon>Symbiodinium</taxon>
    </lineage>
</organism>
<reference evidence="1" key="1">
    <citation type="submission" date="2021-02" db="EMBL/GenBank/DDBJ databases">
        <authorList>
            <person name="Dougan E. K."/>
            <person name="Rhodes N."/>
            <person name="Thang M."/>
            <person name="Chan C."/>
        </authorList>
    </citation>
    <scope>NUCLEOTIDE SEQUENCE</scope>
</reference>
<proteinExistence type="predicted"/>